<dbReference type="InterPro" id="IPR009003">
    <property type="entry name" value="Peptidase_S1_PA"/>
</dbReference>
<accession>A0A7D8YJL1</accession>
<dbReference type="Gene3D" id="2.40.10.120">
    <property type="match status" value="1"/>
</dbReference>
<comment type="caution">
    <text evidence="2">The sequence shown here is derived from an EMBL/GenBank/DDBJ whole genome shotgun (WGS) entry which is preliminary data.</text>
</comment>
<organism evidence="2 3">
    <name type="scientific">Lachnellula cervina</name>
    <dbReference type="NCBI Taxonomy" id="1316786"/>
    <lineage>
        <taxon>Eukaryota</taxon>
        <taxon>Fungi</taxon>
        <taxon>Dikarya</taxon>
        <taxon>Ascomycota</taxon>
        <taxon>Pezizomycotina</taxon>
        <taxon>Leotiomycetes</taxon>
        <taxon>Helotiales</taxon>
        <taxon>Lachnaceae</taxon>
        <taxon>Lachnellula</taxon>
    </lineage>
</organism>
<evidence type="ECO:0000313" key="2">
    <source>
        <dbReference type="EMBL" id="TVY51636.1"/>
    </source>
</evidence>
<gene>
    <name evidence="2" type="ORF">LCER1_G007285</name>
</gene>
<keyword evidence="3" id="KW-1185">Reference proteome</keyword>
<proteinExistence type="predicted"/>
<protein>
    <submittedName>
        <fullName evidence="2">Uncharacterized protein</fullName>
    </submittedName>
</protein>
<reference evidence="2 3" key="1">
    <citation type="submission" date="2018-05" db="EMBL/GenBank/DDBJ databases">
        <title>Whole genome sequencing for identification of molecular markers to develop diagnostic detection tools for the regulated plant pathogen Lachnellula willkommii.</title>
        <authorList>
            <person name="Giroux E."/>
            <person name="Bilodeau G."/>
        </authorList>
    </citation>
    <scope>NUCLEOTIDE SEQUENCE [LARGE SCALE GENOMIC DNA]</scope>
    <source>
        <strain evidence="2 3">CBS 625.97</strain>
    </source>
</reference>
<dbReference type="OrthoDB" id="4217619at2759"/>
<evidence type="ECO:0000256" key="1">
    <source>
        <dbReference type="SAM" id="MobiDB-lite"/>
    </source>
</evidence>
<feature type="region of interest" description="Disordered" evidence="1">
    <location>
        <begin position="1"/>
        <end position="48"/>
    </location>
</feature>
<sequence length="362" mass="38749">MTSNRRVLRSSSIAPASSEPKASPVPVPVSTPITFHPATSPPPQDAILIHAPTSTLPHLTPSELKLLRKKQSQLRLTSTSPSTPLTRTALNATLIFAQHEAGTAVLIHASGWALTCAHCFGDTAAEYNAGPKRRWMLFYTGDAVLVECRAWDPFRDLALLRIVGVEADVLVRAGRDLGAGVGGGGQKMPTPTPTFHAVKLHTGTLRPATRILCIGQPGRDDLESANADGTRKKTPYALVEVSQGAYRGMVPGVDAQDNREMGTLMHDAWTYWGHSGAPLVREVDGALVGLHSSWDEGTGMRHGVPAVAVGEFLGRHLPAGGMTKGTAIDVDAFLLVATPKANLLVKWLQNLYKRHLKGSQEI</sequence>
<dbReference type="SUPFAM" id="SSF50494">
    <property type="entry name" value="Trypsin-like serine proteases"/>
    <property type="match status" value="1"/>
</dbReference>
<evidence type="ECO:0000313" key="3">
    <source>
        <dbReference type="Proteomes" id="UP000481288"/>
    </source>
</evidence>
<dbReference type="AlphaFoldDB" id="A0A7D8YJL1"/>
<dbReference type="Proteomes" id="UP000481288">
    <property type="component" value="Unassembled WGS sequence"/>
</dbReference>
<name>A0A7D8YJL1_9HELO</name>
<dbReference type="EMBL" id="QGMG01000769">
    <property type="protein sequence ID" value="TVY51636.1"/>
    <property type="molecule type" value="Genomic_DNA"/>
</dbReference>
<dbReference type="Pfam" id="PF13365">
    <property type="entry name" value="Trypsin_2"/>
    <property type="match status" value="1"/>
</dbReference>
<feature type="compositionally biased region" description="Low complexity" evidence="1">
    <location>
        <begin position="10"/>
        <end position="22"/>
    </location>
</feature>